<accession>F8AYJ6</accession>
<dbReference type="Gene3D" id="3.40.50.300">
    <property type="entry name" value="P-loop containing nucleotide triphosphate hydrolases"/>
    <property type="match status" value="1"/>
</dbReference>
<dbReference type="InterPro" id="IPR017746">
    <property type="entry name" value="Cellulose_synthase_operon_BcsQ"/>
</dbReference>
<dbReference type="GO" id="GO:0005829">
    <property type="term" value="C:cytosol"/>
    <property type="evidence" value="ECO:0007669"/>
    <property type="project" value="TreeGrafter"/>
</dbReference>
<dbReference type="NCBIfam" id="TIGR03815">
    <property type="entry name" value="CpaE_hom_Actino"/>
    <property type="match status" value="1"/>
</dbReference>
<dbReference type="GO" id="GO:0051782">
    <property type="term" value="P:negative regulation of cell division"/>
    <property type="evidence" value="ECO:0007669"/>
    <property type="project" value="TreeGrafter"/>
</dbReference>
<feature type="region of interest" description="Disordered" evidence="1">
    <location>
        <begin position="1"/>
        <end position="20"/>
    </location>
</feature>
<name>F8AYJ6_9ACTN</name>
<dbReference type="InterPro" id="IPR050625">
    <property type="entry name" value="ParA/MinD_ATPase"/>
</dbReference>
<keyword evidence="3" id="KW-0347">Helicase</keyword>
<dbReference type="EMBL" id="CP002801">
    <property type="protein sequence ID" value="AEH11564.1"/>
    <property type="molecule type" value="Genomic_DNA"/>
</dbReference>
<dbReference type="InterPro" id="IPR059050">
    <property type="entry name" value="Rv3660c_N"/>
</dbReference>
<proteinExistence type="predicted"/>
<dbReference type="Pfam" id="PF26563">
    <property type="entry name" value="Rv3660c_N"/>
    <property type="match status" value="1"/>
</dbReference>
<sequence length="371" mass="38507">MTSAPPVPIPAPESGPTTRPLVVTDEPPLLDDLLRLAATAGVTVDAVADADLARRYWNSAPLILVGADRVPSCVALGLPRRPGIVLVSSDLDDGGVWEAAVRLGAEHVAFLPDAEDWLIGIFVDATEPDQRYGTVVGVVGGRGGAGATSLAIALTLASLRRGCDTVLVDADPLGGGIDLALGIEERPGMRWPDLVSAHGRLPRRALTGTLPSLGELPVLSWDRTSQTTITPSVMTSALTGARRGNDLLVVDLPRFPDLTAAVAMQMAELILVVVPAEVRAVAAAGRVCDTVNRYCADVRVVVRLPGPARLQADVVSDALGLPVAGILRHDQGLASALERGEPPGGRRRSSLARVSGQILDGLGLARSDVAA</sequence>
<dbReference type="GO" id="GO:0016887">
    <property type="term" value="F:ATP hydrolysis activity"/>
    <property type="evidence" value="ECO:0007669"/>
    <property type="project" value="TreeGrafter"/>
</dbReference>
<keyword evidence="4" id="KW-1185">Reference proteome</keyword>
<gene>
    <name evidence="3" type="ordered locus">FsymDg_4307</name>
</gene>
<dbReference type="KEGG" id="fsy:FsymDg_4307"/>
<keyword evidence="3" id="KW-0067">ATP-binding</keyword>
<dbReference type="SUPFAM" id="SSF52540">
    <property type="entry name" value="P-loop containing nucleoside triphosphate hydrolases"/>
    <property type="match status" value="1"/>
</dbReference>
<dbReference type="Proteomes" id="UP000001549">
    <property type="component" value="Chromosome"/>
</dbReference>
<evidence type="ECO:0000313" key="3">
    <source>
        <dbReference type="EMBL" id="AEH11564.1"/>
    </source>
</evidence>
<feature type="domain" description="Rv3660c-like CheY-like N-terminal" evidence="2">
    <location>
        <begin position="23"/>
        <end position="130"/>
    </location>
</feature>
<evidence type="ECO:0000256" key="1">
    <source>
        <dbReference type="SAM" id="MobiDB-lite"/>
    </source>
</evidence>
<dbReference type="STRING" id="656024.FsymDg_4307"/>
<dbReference type="eggNOG" id="COG2894">
    <property type="taxonomic scope" value="Bacteria"/>
</dbReference>
<evidence type="ECO:0000259" key="2">
    <source>
        <dbReference type="Pfam" id="PF26563"/>
    </source>
</evidence>
<protein>
    <submittedName>
        <fullName evidence="3">Helicase/secretion neighborhood CpaE-like protein</fullName>
    </submittedName>
</protein>
<dbReference type="GO" id="GO:0009898">
    <property type="term" value="C:cytoplasmic side of plasma membrane"/>
    <property type="evidence" value="ECO:0007669"/>
    <property type="project" value="TreeGrafter"/>
</dbReference>
<keyword evidence="3" id="KW-0547">Nucleotide-binding</keyword>
<dbReference type="PANTHER" id="PTHR43384:SF11">
    <property type="entry name" value="SEPTUM SITE DETERMINING PROTEIN"/>
    <property type="match status" value="1"/>
</dbReference>
<dbReference type="HOGENOM" id="CLU_042654_2_0_11"/>
<dbReference type="PANTHER" id="PTHR43384">
    <property type="entry name" value="SEPTUM SITE-DETERMINING PROTEIN MIND HOMOLOG, CHLOROPLASTIC-RELATED"/>
    <property type="match status" value="1"/>
</dbReference>
<dbReference type="GO" id="GO:0005524">
    <property type="term" value="F:ATP binding"/>
    <property type="evidence" value="ECO:0007669"/>
    <property type="project" value="TreeGrafter"/>
</dbReference>
<evidence type="ECO:0000313" key="4">
    <source>
        <dbReference type="Proteomes" id="UP000001549"/>
    </source>
</evidence>
<dbReference type="InterPro" id="IPR022521">
    <property type="entry name" value="Rv3660c"/>
</dbReference>
<organism evidence="3 4">
    <name type="scientific">Candidatus Protofrankia datiscae</name>
    <dbReference type="NCBI Taxonomy" id="2716812"/>
    <lineage>
        <taxon>Bacteria</taxon>
        <taxon>Bacillati</taxon>
        <taxon>Actinomycetota</taxon>
        <taxon>Actinomycetes</taxon>
        <taxon>Frankiales</taxon>
        <taxon>Frankiaceae</taxon>
        <taxon>Protofrankia</taxon>
    </lineage>
</organism>
<keyword evidence="3" id="KW-0378">Hydrolase</keyword>
<dbReference type="GO" id="GO:0004386">
    <property type="term" value="F:helicase activity"/>
    <property type="evidence" value="ECO:0007669"/>
    <property type="project" value="UniProtKB-KW"/>
</dbReference>
<dbReference type="InterPro" id="IPR027417">
    <property type="entry name" value="P-loop_NTPase"/>
</dbReference>
<reference evidence="3 4" key="1">
    <citation type="submission" date="2011-05" db="EMBL/GenBank/DDBJ databases">
        <title>Complete sequence of chromosome of Frankia symbiont of Datisca glomerata.</title>
        <authorList>
            <consortium name="US DOE Joint Genome Institute"/>
            <person name="Lucas S."/>
            <person name="Han J."/>
            <person name="Lapidus A."/>
            <person name="Cheng J.-F."/>
            <person name="Goodwin L."/>
            <person name="Pitluck S."/>
            <person name="Peters L."/>
            <person name="Mikhailova N."/>
            <person name="Chertkov O."/>
            <person name="Teshima H."/>
            <person name="Han C."/>
            <person name="Tapia R."/>
            <person name="Land M."/>
            <person name="Hauser L."/>
            <person name="Kyrpides N."/>
            <person name="Ivanova N."/>
            <person name="Pagani I."/>
            <person name="Berry A."/>
            <person name="Pawlowski K."/>
            <person name="Persson T."/>
            <person name="Vanden Heuvel B."/>
            <person name="Benson D."/>
            <person name="Woyke T."/>
        </authorList>
    </citation>
    <scope>NUCLEOTIDE SEQUENCE [LARGE SCALE GENOMIC DNA]</scope>
    <source>
        <strain evidence="4">4085684</strain>
    </source>
</reference>
<dbReference type="Pfam" id="PF06564">
    <property type="entry name" value="CBP_BcsQ"/>
    <property type="match status" value="1"/>
</dbReference>
<dbReference type="RefSeq" id="WP_013875425.1">
    <property type="nucleotide sequence ID" value="NC_015656.1"/>
</dbReference>
<dbReference type="AlphaFoldDB" id="F8AYJ6"/>
<feature type="compositionally biased region" description="Pro residues" evidence="1">
    <location>
        <begin position="1"/>
        <end position="13"/>
    </location>
</feature>